<dbReference type="GO" id="GO:0003723">
    <property type="term" value="F:RNA binding"/>
    <property type="evidence" value="ECO:0007669"/>
    <property type="project" value="InterPro"/>
</dbReference>
<evidence type="ECO:0000313" key="6">
    <source>
        <dbReference type="Proteomes" id="UP000009131"/>
    </source>
</evidence>
<dbReference type="InterPro" id="IPR041679">
    <property type="entry name" value="DNA2/NAM7-like_C"/>
</dbReference>
<dbReference type="InterPro" id="IPR047187">
    <property type="entry name" value="SF1_C_Upf1"/>
</dbReference>
<dbReference type="PANTHER" id="PTHR10887:SF322">
    <property type="entry name" value="HELICASE MOV-10"/>
    <property type="match status" value="1"/>
</dbReference>
<protein>
    <submittedName>
        <fullName evidence="5">Uncharacterized protein</fullName>
    </submittedName>
</protein>
<evidence type="ECO:0000256" key="1">
    <source>
        <dbReference type="ARBA" id="ARBA00023158"/>
    </source>
</evidence>
<dbReference type="HOGENOM" id="CLU_001666_6_2_1"/>
<evidence type="ECO:0000259" key="3">
    <source>
        <dbReference type="Pfam" id="PF13086"/>
    </source>
</evidence>
<dbReference type="InParanoid" id="G7E6M9"/>
<dbReference type="Proteomes" id="UP000009131">
    <property type="component" value="Unassembled WGS sequence"/>
</dbReference>
<sequence length="817" mass="91349">MLEAYDAERANRHAICADLLTQFKAKYDIGILQEARPMPVSSPQTSARAAWAQHDSSRSSQTPSPAPPAVQTPSLASQTTATTAATSIRSMSRSPGRLVHLPTLSQEHYGLRFLSILHEEFRARKEVLTSADIYMTTLEVEQLPASAISPARQLYAFDAKNIREGWPPVEIGDRILLRQLYPEHLTAQGTCFAARVHAISRVQGRVIVRCDALLQNWVSGYFNVQFTPQSQYFSAIDETLQLYQSLLDPSHFPLSHYPGGPSPAKQEQARAWLFPTEELASRVGYSSLHSLERWRDEHLNAEQRRAITDVTLRTRRVPYLIHGPAGTGKTKTLVECVLQILEHDPNAHLLVVGSSNPSADTLAKRLRSHLDPSVMLRLQDASRPFTEVVDDLLMFAHIEDDRFAMPSLQALLAKRVIVTTCLDAQMLLHVGCTNGLLQQIERNVMRSIHPLAPLSKVAQPHFTHLLVDEAGQCCEPEVLLPLAVMLPSGELDDRVRQPQIVLCGDVKQLGPTIDSEEARAHDFDQSLLERLSELPLYAEHPSARSKGTSRTGRSPLPPRPVHFADLTRNYRSHPGLLMMPSALFYDNSLRAEAAEQIKATPLLSWSGLSGSHIPLLFHGVDGEEDWVDEGASWYNVTEVDRVVAYVSSLLGSFKGRLQPSEISVISPFREQVWRVRLALRSRGLSQVDVGNVEALQGAENRVVIISTVRSRRVDFLADDALRNRGLIHQPKRLNVAITRPKELLIIVGNGKTLIEDVWWRKILQFCQRHSLYRGASFPGLESTELNEISLLEETYQTNPDHFRSLVSSMARTTLSCE</sequence>
<dbReference type="GO" id="GO:0005829">
    <property type="term" value="C:cytosol"/>
    <property type="evidence" value="ECO:0007669"/>
    <property type="project" value="TreeGrafter"/>
</dbReference>
<keyword evidence="6" id="KW-1185">Reference proteome</keyword>
<dbReference type="InterPro" id="IPR027417">
    <property type="entry name" value="P-loop_NTPase"/>
</dbReference>
<evidence type="ECO:0000259" key="4">
    <source>
        <dbReference type="Pfam" id="PF13087"/>
    </source>
</evidence>
<reference evidence="5 6" key="2">
    <citation type="journal article" date="2012" name="Open Biol.">
        <title>Characteristics of nucleosomes and linker DNA regions on the genome of the basidiomycete Mixia osmundae revealed by mono- and dinucleosome mapping.</title>
        <authorList>
            <person name="Nishida H."/>
            <person name="Kondo S."/>
            <person name="Matsumoto T."/>
            <person name="Suzuki Y."/>
            <person name="Yoshikawa H."/>
            <person name="Taylor T.D."/>
            <person name="Sugiyama J."/>
        </authorList>
    </citation>
    <scope>NUCLEOTIDE SEQUENCE [LARGE SCALE GENOMIC DNA]</scope>
    <source>
        <strain evidence="6">CBS 9802 / IAM 14324 / JCM 22182 / KY 12970</strain>
    </source>
</reference>
<name>G7E6M9_MIXOS</name>
<gene>
    <name evidence="5" type="primary">Mo05175</name>
    <name evidence="5" type="ORF">E5Q_05175</name>
</gene>
<organism evidence="5 6">
    <name type="scientific">Mixia osmundae (strain CBS 9802 / IAM 14324 / JCM 22182 / KY 12970)</name>
    <dbReference type="NCBI Taxonomy" id="764103"/>
    <lineage>
        <taxon>Eukaryota</taxon>
        <taxon>Fungi</taxon>
        <taxon>Dikarya</taxon>
        <taxon>Basidiomycota</taxon>
        <taxon>Pucciniomycotina</taxon>
        <taxon>Mixiomycetes</taxon>
        <taxon>Mixiales</taxon>
        <taxon>Mixiaceae</taxon>
        <taxon>Mixia</taxon>
    </lineage>
</organism>
<accession>G7E6M9</accession>
<dbReference type="EMBL" id="BABT02000153">
    <property type="protein sequence ID" value="GAA98489.1"/>
    <property type="molecule type" value="Genomic_DNA"/>
</dbReference>
<dbReference type="Pfam" id="PF13086">
    <property type="entry name" value="AAA_11"/>
    <property type="match status" value="2"/>
</dbReference>
<dbReference type="PANTHER" id="PTHR10887">
    <property type="entry name" value="DNA2/NAM7 HELICASE FAMILY"/>
    <property type="match status" value="1"/>
</dbReference>
<feature type="domain" description="DNA2/NAM7 helicase helicase" evidence="3">
    <location>
        <begin position="298"/>
        <end position="368"/>
    </location>
</feature>
<dbReference type="SUPFAM" id="SSF52540">
    <property type="entry name" value="P-loop containing nucleoside triphosphate hydrolases"/>
    <property type="match status" value="1"/>
</dbReference>
<dbReference type="InterPro" id="IPR041677">
    <property type="entry name" value="DNA2/NAM7_AAA_11"/>
</dbReference>
<dbReference type="OrthoDB" id="6513042at2759"/>
<feature type="domain" description="DNA2/NAM7 helicase-like C-terminal" evidence="4">
    <location>
        <begin position="564"/>
        <end position="750"/>
    </location>
</feature>
<dbReference type="InterPro" id="IPR026122">
    <property type="entry name" value="MOV-10/SDE3_DEXXQ/H-box"/>
</dbReference>
<feature type="region of interest" description="Disordered" evidence="2">
    <location>
        <begin position="539"/>
        <end position="559"/>
    </location>
</feature>
<dbReference type="InterPro" id="IPR045055">
    <property type="entry name" value="DNA2/NAM7-like"/>
</dbReference>
<dbReference type="CDD" id="cd18038">
    <property type="entry name" value="DEXXQc_Helz-like"/>
    <property type="match status" value="1"/>
</dbReference>
<dbReference type="Pfam" id="PF13087">
    <property type="entry name" value="AAA_12"/>
    <property type="match status" value="1"/>
</dbReference>
<dbReference type="GO" id="GO:0032574">
    <property type="term" value="F:5'-3' RNA helicase activity"/>
    <property type="evidence" value="ECO:0007669"/>
    <property type="project" value="InterPro"/>
</dbReference>
<reference evidence="5 6" key="1">
    <citation type="journal article" date="2011" name="J. Gen. Appl. Microbiol.">
        <title>Draft genome sequencing of the enigmatic basidiomycete Mixia osmundae.</title>
        <authorList>
            <person name="Nishida H."/>
            <person name="Nagatsuka Y."/>
            <person name="Sugiyama J."/>
        </authorList>
    </citation>
    <scope>NUCLEOTIDE SEQUENCE [LARGE SCALE GENOMIC DNA]</scope>
    <source>
        <strain evidence="6">CBS 9802 / IAM 14324 / JCM 22182 / KY 12970</strain>
    </source>
</reference>
<dbReference type="GO" id="GO:0035194">
    <property type="term" value="P:regulatory ncRNA-mediated post-transcriptional gene silencing"/>
    <property type="evidence" value="ECO:0007669"/>
    <property type="project" value="TreeGrafter"/>
</dbReference>
<dbReference type="CDD" id="cd18808">
    <property type="entry name" value="SF1_C_Upf1"/>
    <property type="match status" value="1"/>
</dbReference>
<proteinExistence type="predicted"/>
<dbReference type="AlphaFoldDB" id="G7E6M9"/>
<evidence type="ECO:0000256" key="2">
    <source>
        <dbReference type="SAM" id="MobiDB-lite"/>
    </source>
</evidence>
<evidence type="ECO:0000313" key="5">
    <source>
        <dbReference type="EMBL" id="GAA98489.1"/>
    </source>
</evidence>
<comment type="caution">
    <text evidence="5">The sequence shown here is derived from an EMBL/GenBank/DDBJ whole genome shotgun (WGS) entry which is preliminary data.</text>
</comment>
<feature type="region of interest" description="Disordered" evidence="2">
    <location>
        <begin position="38"/>
        <end position="92"/>
    </location>
</feature>
<dbReference type="STRING" id="764103.G7E6M9"/>
<feature type="domain" description="DNA2/NAM7 helicase helicase" evidence="3">
    <location>
        <begin position="455"/>
        <end position="516"/>
    </location>
</feature>
<feature type="compositionally biased region" description="Low complexity" evidence="2">
    <location>
        <begin position="72"/>
        <end position="92"/>
    </location>
</feature>
<dbReference type="Gene3D" id="3.40.50.300">
    <property type="entry name" value="P-loop containing nucleotide triphosphate hydrolases"/>
    <property type="match status" value="2"/>
</dbReference>
<keyword evidence="1" id="KW-0943">RNA-mediated gene silencing</keyword>
<dbReference type="eggNOG" id="KOG1804">
    <property type="taxonomic scope" value="Eukaryota"/>
</dbReference>